<dbReference type="EMBL" id="BTGU01000072">
    <property type="protein sequence ID" value="GMN57730.1"/>
    <property type="molecule type" value="Genomic_DNA"/>
</dbReference>
<evidence type="ECO:0000313" key="1">
    <source>
        <dbReference type="EMBL" id="GMN57730.1"/>
    </source>
</evidence>
<comment type="caution">
    <text evidence="1">The sequence shown here is derived from an EMBL/GenBank/DDBJ whole genome shotgun (WGS) entry which is preliminary data.</text>
</comment>
<accession>A0AA88DM77</accession>
<proteinExistence type="predicted"/>
<dbReference type="AlphaFoldDB" id="A0AA88DM77"/>
<evidence type="ECO:0000313" key="2">
    <source>
        <dbReference type="Proteomes" id="UP001187192"/>
    </source>
</evidence>
<keyword evidence="2" id="KW-1185">Reference proteome</keyword>
<sequence length="54" mass="5773">MPSAELLVVIGQWLARKAGELVIRRWPTIEKAVNQGTVKQQMGEGGGELQAVGA</sequence>
<name>A0AA88DM77_FICCA</name>
<organism evidence="1 2">
    <name type="scientific">Ficus carica</name>
    <name type="common">Common fig</name>
    <dbReference type="NCBI Taxonomy" id="3494"/>
    <lineage>
        <taxon>Eukaryota</taxon>
        <taxon>Viridiplantae</taxon>
        <taxon>Streptophyta</taxon>
        <taxon>Embryophyta</taxon>
        <taxon>Tracheophyta</taxon>
        <taxon>Spermatophyta</taxon>
        <taxon>Magnoliopsida</taxon>
        <taxon>eudicotyledons</taxon>
        <taxon>Gunneridae</taxon>
        <taxon>Pentapetalae</taxon>
        <taxon>rosids</taxon>
        <taxon>fabids</taxon>
        <taxon>Rosales</taxon>
        <taxon>Moraceae</taxon>
        <taxon>Ficeae</taxon>
        <taxon>Ficus</taxon>
    </lineage>
</organism>
<gene>
    <name evidence="1" type="ORF">TIFTF001_026837</name>
</gene>
<protein>
    <submittedName>
        <fullName evidence="1">Uncharacterized protein</fullName>
    </submittedName>
</protein>
<reference evidence="1" key="1">
    <citation type="submission" date="2023-07" db="EMBL/GenBank/DDBJ databases">
        <title>draft genome sequence of fig (Ficus carica).</title>
        <authorList>
            <person name="Takahashi T."/>
            <person name="Nishimura K."/>
        </authorList>
    </citation>
    <scope>NUCLEOTIDE SEQUENCE</scope>
</reference>
<dbReference type="Proteomes" id="UP001187192">
    <property type="component" value="Unassembled WGS sequence"/>
</dbReference>